<sequence>MMRKLLGVLFLTLSVFSSLAQSKKEYLYVGTFSVRGSEGIYIYTFNRAKKSFTLVQTVTGLESPSFLGIHPTSKFLYSVNRGKASENETGGSVTAYTIDAKTGKLSALNTRSSFGADPCHISFDKTGQYAFVSNYNEGNLVVLPLFEDGLVGNPSDSKKYTGSSINPDRQQSSHLHSALISPDNRFLYAADLGTDKIYIYNFNLKKGTLDDSKQKEVSVKAGTGPRHFAFHPSGNYMYVAEELTSTVATFKVDKKTGDLTILQDSVLSLPKTFAGKNTSADIHVDPKGKFLYMSNRGYNGLSIYSIGADGKIKLVGQQTTGGSTPRNFMIDPKGEYIFVAHQDTDTIATFRINPKTGKLTPVGKPLKVPAPVCLKLLAASY</sequence>
<gene>
    <name evidence="4" type="ORF">ACFQ21_27320</name>
</gene>
<evidence type="ECO:0000256" key="3">
    <source>
        <dbReference type="SAM" id="SignalP"/>
    </source>
</evidence>
<organism evidence="4 5">
    <name type="scientific">Ohtaekwangia kribbensis</name>
    <dbReference type="NCBI Taxonomy" id="688913"/>
    <lineage>
        <taxon>Bacteria</taxon>
        <taxon>Pseudomonadati</taxon>
        <taxon>Bacteroidota</taxon>
        <taxon>Cytophagia</taxon>
        <taxon>Cytophagales</taxon>
        <taxon>Fulvivirgaceae</taxon>
        <taxon>Ohtaekwangia</taxon>
    </lineage>
</organism>
<proteinExistence type="inferred from homology"/>
<dbReference type="InterPro" id="IPR019405">
    <property type="entry name" value="Lactonase_7-beta_prop"/>
</dbReference>
<dbReference type="PANTHER" id="PTHR30344">
    <property type="entry name" value="6-PHOSPHOGLUCONOLACTONASE-RELATED"/>
    <property type="match status" value="1"/>
</dbReference>
<dbReference type="EMBL" id="JBHTKA010000015">
    <property type="protein sequence ID" value="MFD1003066.1"/>
    <property type="molecule type" value="Genomic_DNA"/>
</dbReference>
<dbReference type="Proteomes" id="UP001597112">
    <property type="component" value="Unassembled WGS sequence"/>
</dbReference>
<evidence type="ECO:0000313" key="5">
    <source>
        <dbReference type="Proteomes" id="UP001597112"/>
    </source>
</evidence>
<dbReference type="SUPFAM" id="SSF51004">
    <property type="entry name" value="C-terminal (heme d1) domain of cytochrome cd1-nitrite reductase"/>
    <property type="match status" value="1"/>
</dbReference>
<comment type="caution">
    <text evidence="4">The sequence shown here is derived from an EMBL/GenBank/DDBJ whole genome shotgun (WGS) entry which is preliminary data.</text>
</comment>
<name>A0ABW3KCX6_9BACT</name>
<dbReference type="Gene3D" id="2.130.10.10">
    <property type="entry name" value="YVTN repeat-like/Quinoprotein amine dehydrogenase"/>
    <property type="match status" value="1"/>
</dbReference>
<keyword evidence="2" id="KW-0119">Carbohydrate metabolism</keyword>
<dbReference type="Pfam" id="PF10282">
    <property type="entry name" value="Lactonase"/>
    <property type="match status" value="1"/>
</dbReference>
<dbReference type="InterPro" id="IPR011048">
    <property type="entry name" value="Haem_d1_sf"/>
</dbReference>
<protein>
    <submittedName>
        <fullName evidence="4">Lactonase family protein</fullName>
    </submittedName>
</protein>
<evidence type="ECO:0000256" key="1">
    <source>
        <dbReference type="ARBA" id="ARBA00005564"/>
    </source>
</evidence>
<reference evidence="5" key="1">
    <citation type="journal article" date="2019" name="Int. J. Syst. Evol. Microbiol.">
        <title>The Global Catalogue of Microorganisms (GCM) 10K type strain sequencing project: providing services to taxonomists for standard genome sequencing and annotation.</title>
        <authorList>
            <consortium name="The Broad Institute Genomics Platform"/>
            <consortium name="The Broad Institute Genome Sequencing Center for Infectious Disease"/>
            <person name="Wu L."/>
            <person name="Ma J."/>
        </authorList>
    </citation>
    <scope>NUCLEOTIDE SEQUENCE [LARGE SCALE GENOMIC DNA]</scope>
    <source>
        <strain evidence="5">CCUG 58938</strain>
    </source>
</reference>
<dbReference type="PANTHER" id="PTHR30344:SF1">
    <property type="entry name" value="6-PHOSPHOGLUCONOLACTONASE"/>
    <property type="match status" value="1"/>
</dbReference>
<dbReference type="InterPro" id="IPR015943">
    <property type="entry name" value="WD40/YVTN_repeat-like_dom_sf"/>
</dbReference>
<evidence type="ECO:0000313" key="4">
    <source>
        <dbReference type="EMBL" id="MFD1003066.1"/>
    </source>
</evidence>
<keyword evidence="5" id="KW-1185">Reference proteome</keyword>
<dbReference type="RefSeq" id="WP_377585183.1">
    <property type="nucleotide sequence ID" value="NZ_JBHTKA010000015.1"/>
</dbReference>
<feature type="chain" id="PRO_5045615094" evidence="3">
    <location>
        <begin position="21"/>
        <end position="381"/>
    </location>
</feature>
<dbReference type="InterPro" id="IPR050282">
    <property type="entry name" value="Cycloisomerase_2"/>
</dbReference>
<keyword evidence="3" id="KW-0732">Signal</keyword>
<comment type="similarity">
    <text evidence="1">Belongs to the cycloisomerase 2 family.</text>
</comment>
<feature type="signal peptide" evidence="3">
    <location>
        <begin position="1"/>
        <end position="20"/>
    </location>
</feature>
<keyword evidence="2" id="KW-0313">Glucose metabolism</keyword>
<accession>A0ABW3KCX6</accession>
<evidence type="ECO:0000256" key="2">
    <source>
        <dbReference type="ARBA" id="ARBA00022526"/>
    </source>
</evidence>